<evidence type="ECO:0000313" key="1">
    <source>
        <dbReference type="EMBL" id="MBE0361097.1"/>
    </source>
</evidence>
<evidence type="ECO:0000313" key="2">
    <source>
        <dbReference type="Proteomes" id="UP000648482"/>
    </source>
</evidence>
<accession>A0ABR9E3C1</accession>
<keyword evidence="2" id="KW-1185">Reference proteome</keyword>
<sequence length="40" mass="4532">MLCGGELLFKELNKTPKLTNVFLIISTTVYANCTLSTYQY</sequence>
<gene>
    <name evidence="1" type="ORF">PALI_b0012</name>
</gene>
<dbReference type="Proteomes" id="UP000648482">
    <property type="component" value="Unassembled WGS sequence"/>
</dbReference>
<comment type="caution">
    <text evidence="1">The sequence shown here is derived from an EMBL/GenBank/DDBJ whole genome shotgun (WGS) entry which is preliminary data.</text>
</comment>
<proteinExistence type="predicted"/>
<organism evidence="1 2">
    <name type="scientific">Pseudoalteromonas aliena SW19</name>
    <dbReference type="NCBI Taxonomy" id="1314866"/>
    <lineage>
        <taxon>Bacteria</taxon>
        <taxon>Pseudomonadati</taxon>
        <taxon>Pseudomonadota</taxon>
        <taxon>Gammaproteobacteria</taxon>
        <taxon>Alteromonadales</taxon>
        <taxon>Pseudoalteromonadaceae</taxon>
        <taxon>Pseudoalteromonas</taxon>
    </lineage>
</organism>
<protein>
    <submittedName>
        <fullName evidence="1">Uncharacterized protein</fullName>
    </submittedName>
</protein>
<name>A0ABR9E3C1_9GAMM</name>
<reference evidence="1 2" key="1">
    <citation type="submission" date="2015-06" db="EMBL/GenBank/DDBJ databases">
        <title>Genome sequence of Pseudoalteromonas aliena.</title>
        <authorList>
            <person name="Xie B.-B."/>
            <person name="Rong J.-C."/>
            <person name="Qin Q.-L."/>
            <person name="Zhang Y.-Z."/>
        </authorList>
    </citation>
    <scope>NUCLEOTIDE SEQUENCE [LARGE SCALE GENOMIC DNA]</scope>
    <source>
        <strain evidence="1 2">SW19</strain>
    </source>
</reference>
<dbReference type="EMBL" id="AQGU01000029">
    <property type="protein sequence ID" value="MBE0361097.1"/>
    <property type="molecule type" value="Genomic_DNA"/>
</dbReference>